<dbReference type="SMART" id="SM00849">
    <property type="entry name" value="Lactamase_B"/>
    <property type="match status" value="1"/>
</dbReference>
<organism evidence="2 3">
    <name type="scientific">Elaeophora elaphi</name>
    <dbReference type="NCBI Taxonomy" id="1147741"/>
    <lineage>
        <taxon>Eukaryota</taxon>
        <taxon>Metazoa</taxon>
        <taxon>Ecdysozoa</taxon>
        <taxon>Nematoda</taxon>
        <taxon>Chromadorea</taxon>
        <taxon>Rhabditida</taxon>
        <taxon>Spirurina</taxon>
        <taxon>Spiruromorpha</taxon>
        <taxon>Filarioidea</taxon>
        <taxon>Onchocercidae</taxon>
        <taxon>Elaeophora</taxon>
    </lineage>
</organism>
<dbReference type="AlphaFoldDB" id="A0A0R3RNU9"/>
<dbReference type="InterPro" id="IPR001279">
    <property type="entry name" value="Metallo-B-lactamas"/>
</dbReference>
<feature type="domain" description="Metallo-beta-lactamase" evidence="1">
    <location>
        <begin position="17"/>
        <end position="137"/>
    </location>
</feature>
<proteinExistence type="predicted"/>
<evidence type="ECO:0000313" key="2">
    <source>
        <dbReference type="Proteomes" id="UP000050640"/>
    </source>
</evidence>
<dbReference type="SUPFAM" id="SSF56281">
    <property type="entry name" value="Metallo-hydrolase/oxidoreductase"/>
    <property type="match status" value="1"/>
</dbReference>
<dbReference type="PANTHER" id="PTHR43084">
    <property type="entry name" value="PERSULFIDE DIOXYGENASE ETHE1"/>
    <property type="match status" value="1"/>
</dbReference>
<dbReference type="Gene3D" id="3.60.15.10">
    <property type="entry name" value="Ribonuclease Z/Hydroxyacylglutathione hydrolase-like"/>
    <property type="match status" value="1"/>
</dbReference>
<dbReference type="Proteomes" id="UP000050640">
    <property type="component" value="Unplaced"/>
</dbReference>
<reference evidence="3" key="1">
    <citation type="submission" date="2017-02" db="UniProtKB">
        <authorList>
            <consortium name="WormBaseParasite"/>
        </authorList>
    </citation>
    <scope>IDENTIFICATION</scope>
</reference>
<dbReference type="InterPro" id="IPR036866">
    <property type="entry name" value="RibonucZ/Hydroxyglut_hydro"/>
</dbReference>
<sequence length="143" mass="16015">MATKLIFRQVLFEPVSCTYTYLLGCSVSRKSIIIDPVLETVERDAKLIKELNLDPVYGVNTHLHADHITGTGKLKRIFPHMRSVLSKYGGGEADVRISDQEILKFGNENLEVRATPGHTNGTYHIASFEPYIASLNHSTFVLK</sequence>
<dbReference type="InterPro" id="IPR051682">
    <property type="entry name" value="Mito_Persulfide_Diox"/>
</dbReference>
<dbReference type="Pfam" id="PF00753">
    <property type="entry name" value="Lactamase_B"/>
    <property type="match status" value="1"/>
</dbReference>
<dbReference type="GO" id="GO:0070813">
    <property type="term" value="P:hydrogen sulfide metabolic process"/>
    <property type="evidence" value="ECO:0007669"/>
    <property type="project" value="TreeGrafter"/>
</dbReference>
<dbReference type="STRING" id="1147741.A0A0R3RNU9"/>
<dbReference type="GO" id="GO:0050313">
    <property type="term" value="F:sulfur dioxygenase activity"/>
    <property type="evidence" value="ECO:0007669"/>
    <property type="project" value="TreeGrafter"/>
</dbReference>
<evidence type="ECO:0000259" key="1">
    <source>
        <dbReference type="SMART" id="SM00849"/>
    </source>
</evidence>
<protein>
    <submittedName>
        <fullName evidence="3">Lactamase_B domain-containing protein</fullName>
    </submittedName>
</protein>
<accession>A0A0R3RNU9</accession>
<dbReference type="WBParaSite" id="EEL_0000316001-mRNA-1">
    <property type="protein sequence ID" value="EEL_0000316001-mRNA-1"/>
    <property type="gene ID" value="EEL_0000316001"/>
</dbReference>
<dbReference type="PANTHER" id="PTHR43084:SF1">
    <property type="entry name" value="PERSULFIDE DIOXYGENASE ETHE1, MITOCHONDRIAL"/>
    <property type="match status" value="1"/>
</dbReference>
<dbReference type="GO" id="GO:0005739">
    <property type="term" value="C:mitochondrion"/>
    <property type="evidence" value="ECO:0007669"/>
    <property type="project" value="TreeGrafter"/>
</dbReference>
<keyword evidence="2" id="KW-1185">Reference proteome</keyword>
<dbReference type="GO" id="GO:0006749">
    <property type="term" value="P:glutathione metabolic process"/>
    <property type="evidence" value="ECO:0007669"/>
    <property type="project" value="TreeGrafter"/>
</dbReference>
<evidence type="ECO:0000313" key="3">
    <source>
        <dbReference type="WBParaSite" id="EEL_0000316001-mRNA-1"/>
    </source>
</evidence>
<name>A0A0R3RNU9_9BILA</name>